<feature type="compositionally biased region" description="Polar residues" evidence="1">
    <location>
        <begin position="104"/>
        <end position="113"/>
    </location>
</feature>
<proteinExistence type="predicted"/>
<feature type="compositionally biased region" description="Polar residues" evidence="1">
    <location>
        <begin position="338"/>
        <end position="354"/>
    </location>
</feature>
<name>A0A4V1C6V0_PYROR</name>
<feature type="compositionally biased region" description="Low complexity" evidence="1">
    <location>
        <begin position="386"/>
        <end position="397"/>
    </location>
</feature>
<feature type="compositionally biased region" description="Basic residues" evidence="1">
    <location>
        <begin position="464"/>
        <end position="473"/>
    </location>
</feature>
<evidence type="ECO:0000313" key="3">
    <source>
        <dbReference type="EMBL" id="QBZ61158.1"/>
    </source>
</evidence>
<feature type="compositionally biased region" description="Basic and acidic residues" evidence="1">
    <location>
        <begin position="554"/>
        <end position="582"/>
    </location>
</feature>
<organism evidence="3 4">
    <name type="scientific">Pyricularia oryzae</name>
    <name type="common">Rice blast fungus</name>
    <name type="synonym">Magnaporthe oryzae</name>
    <dbReference type="NCBI Taxonomy" id="318829"/>
    <lineage>
        <taxon>Eukaryota</taxon>
        <taxon>Fungi</taxon>
        <taxon>Dikarya</taxon>
        <taxon>Ascomycota</taxon>
        <taxon>Pezizomycotina</taxon>
        <taxon>Sordariomycetes</taxon>
        <taxon>Sordariomycetidae</taxon>
        <taxon>Magnaporthales</taxon>
        <taxon>Pyriculariaceae</taxon>
        <taxon>Pyricularia</taxon>
    </lineage>
</organism>
<feature type="region of interest" description="Disordered" evidence="1">
    <location>
        <begin position="410"/>
        <end position="476"/>
    </location>
</feature>
<feature type="domain" description="DUF7896" evidence="2">
    <location>
        <begin position="501"/>
        <end position="602"/>
    </location>
</feature>
<feature type="region of interest" description="Disordered" evidence="1">
    <location>
        <begin position="101"/>
        <end position="129"/>
    </location>
</feature>
<feature type="compositionally biased region" description="Low complexity" evidence="1">
    <location>
        <begin position="117"/>
        <end position="129"/>
    </location>
</feature>
<feature type="compositionally biased region" description="Basic and acidic residues" evidence="1">
    <location>
        <begin position="606"/>
        <end position="615"/>
    </location>
</feature>
<dbReference type="EMBL" id="CP034207">
    <property type="protein sequence ID" value="QBZ61158.1"/>
    <property type="molecule type" value="Genomic_DNA"/>
</dbReference>
<feature type="compositionally biased region" description="Acidic residues" evidence="1">
    <location>
        <begin position="620"/>
        <end position="634"/>
    </location>
</feature>
<evidence type="ECO:0000256" key="1">
    <source>
        <dbReference type="SAM" id="MobiDB-lite"/>
    </source>
</evidence>
<dbReference type="InterPro" id="IPR057218">
    <property type="entry name" value="DUF7896"/>
</dbReference>
<dbReference type="AlphaFoldDB" id="A0A4V1C6V0"/>
<gene>
    <name evidence="3" type="ORF">PoMZ_08104</name>
</gene>
<dbReference type="PANTHER" id="PTHR42031">
    <property type="entry name" value="KEY LIME PATHOGENICITY PROTEIN"/>
    <property type="match status" value="1"/>
</dbReference>
<dbReference type="PANTHER" id="PTHR42031:SF1">
    <property type="entry name" value="KEY LIME PATHOGENICITY PROTEIN"/>
    <property type="match status" value="1"/>
</dbReference>
<feature type="region of interest" description="Disordered" evidence="1">
    <location>
        <begin position="606"/>
        <end position="634"/>
    </location>
</feature>
<evidence type="ECO:0000313" key="4">
    <source>
        <dbReference type="Proteomes" id="UP000294847"/>
    </source>
</evidence>
<accession>A0A4V1C6V0</accession>
<sequence>MQTDSSADQLELQKLEEQRRELDRRIAQLKSGTTASFPLSPLSPPPTYQPGDAQGPQPTIQVSAQHARRQSKARSTASPPVIPATRAFPDDEVESHPMKRAKTTYVQPTSSRESVPMDRSSSTRPMSSMPFSGTGMVTPPPVPQSLQQHYRHGPMIENYSRDADQAPISESLFSHSMQINGTFASPSTNLSCFTGAPVAPDVGMDVVDYLQAFGNGLPDTYIHFDTAEMQNTDVTGQPMPVSICGSLTTAPTLEDLNMSRRNSIIPNDGSSVMGQLPVGMIRLASQSSFEDGNSPDGHTASQFLDKSPTLGKPAAPSDQQDFFQIGAGPSHEMFPPTTVYQSTPMVHSESNQSIDIGFPQMPDYRPADVSPSSSCEASSVGMERTQSSASSRSSQSLNLRAKEAIKRQNQNAIKAPKLQPKPLTAADASGTDEARDKTGAAMPSTFGTPPKPGKTAITAPKKYERPKHPKVHCTKCPDHPEFRGEHELRRHTDAKHKSTASKWVCRDPRTADPSAEFEGPVPVQPLDQCKHCKGKKLYGAYYNAAAHLRRTHFKEKPVRSRNTGDKTKDDASAKKADAERRAGHGGGDWPSMDVLKSWMEEIKVKVGDGDEEKPVQGEQDAAEEDDEESDVEAEIEDQELELDGKDSVFYSGASFAAHGADMEKMTLDHASFPVINRSMSDPLAFHDLDIHSMGYLPTGFPLSSASFGGICPLLDMTAMSMPHLQSSGVLSSPSTTTATITPRNVSDFTGLNATDRVHQSNPQSCAVKQEPLGDVSLVSANQCTTSEDFSFEAIFQQPDWN</sequence>
<protein>
    <recommendedName>
        <fullName evidence="2">DUF7896 domain-containing protein</fullName>
    </recommendedName>
</protein>
<feature type="region of interest" description="Disordered" evidence="1">
    <location>
        <begin position="287"/>
        <end position="397"/>
    </location>
</feature>
<feature type="region of interest" description="Disordered" evidence="1">
    <location>
        <begin position="552"/>
        <end position="592"/>
    </location>
</feature>
<dbReference type="Proteomes" id="UP000294847">
    <property type="component" value="Chromosome 4"/>
</dbReference>
<dbReference type="Pfam" id="PF25438">
    <property type="entry name" value="DUF7896"/>
    <property type="match status" value="1"/>
</dbReference>
<feature type="region of interest" description="Disordered" evidence="1">
    <location>
        <begin position="28"/>
        <end position="87"/>
    </location>
</feature>
<evidence type="ECO:0000259" key="2">
    <source>
        <dbReference type="Pfam" id="PF25438"/>
    </source>
</evidence>
<feature type="compositionally biased region" description="Low complexity" evidence="1">
    <location>
        <begin position="370"/>
        <end position="379"/>
    </location>
</feature>
<reference evidence="3 4" key="1">
    <citation type="journal article" date="2019" name="Mol. Biol. Evol.">
        <title>Blast fungal genomes show frequent chromosomal changes, gene gains and losses, and effector gene turnover.</title>
        <authorList>
            <person name="Gomez Luciano L.B."/>
            <person name="Jason Tsai I."/>
            <person name="Chuma I."/>
            <person name="Tosa Y."/>
            <person name="Chen Y.H."/>
            <person name="Li J.Y."/>
            <person name="Li M.Y."/>
            <person name="Jade Lu M.Y."/>
            <person name="Nakayashiki H."/>
            <person name="Li W.H."/>
        </authorList>
    </citation>
    <scope>NUCLEOTIDE SEQUENCE [LARGE SCALE GENOMIC DNA]</scope>
    <source>
        <strain evidence="3">MZ5-1-6</strain>
    </source>
</reference>